<sequence length="347" mass="40465">MEVKILDETYRVLDALNNITLADSFLINKTGTGNGEAKLYVGNFSDNISSFFNTFVGEYNSFFLKRDFLDFLENAKKEFKEPSSIYYGKKTENGVKLIKDITNSLPEKWDDLYSLISTYPEKLEFTFYRSNVKPPRVYINSDSIYYKNLREIGIPNISYISILKLSRISDGKIYYYFKPIVNYSNEIVKDQPLTSIEKQEIEKIELSDQSESKKNQLTKARVGQGKYREKLLEDMPYCPFTKINDERLLIASHIKPWAVSKDNEKIDPNNGFSLSPTYDALFDKGLITFENNGRLVVSEFITPMNQKRLGIYTGMNTDINRFINEKREYYLSYHRINVYNGVEKFTE</sequence>
<gene>
    <name evidence="2" type="ORF">KYI11_00160</name>
</gene>
<dbReference type="EMBL" id="CP079981">
    <property type="protein sequence ID" value="QYA42407.1"/>
    <property type="molecule type" value="Genomic_DNA"/>
</dbReference>
<evidence type="ECO:0000313" key="3">
    <source>
        <dbReference type="Proteomes" id="UP000826802"/>
    </source>
</evidence>
<proteinExistence type="predicted"/>
<dbReference type="GeneID" id="99096339"/>
<name>A0AAE7U6F6_9STAP</name>
<reference evidence="2 3" key="1">
    <citation type="submission" date="2021-07" db="EMBL/GenBank/DDBJ databases">
        <title>Prevalence and characterization of methicillin-resistant Macrococcus spp. in food producing animals and meat in Switzerland in 2019.</title>
        <authorList>
            <person name="Keller J.E."/>
            <person name="Schwendener S."/>
            <person name="Neuenschwander J."/>
            <person name="Overesch G."/>
            <person name="Perreten V."/>
        </authorList>
    </citation>
    <scope>NUCLEOTIDE SEQUENCE [LARGE SCALE GENOMIC DNA]</scope>
    <source>
        <strain evidence="2 3">19Msa0936</strain>
    </source>
</reference>
<feature type="domain" description="HNH nuclease" evidence="1">
    <location>
        <begin position="238"/>
        <end position="290"/>
    </location>
</feature>
<organism evidence="2 3">
    <name type="scientific">Macrococcoides bohemicum</name>
    <dbReference type="NCBI Taxonomy" id="1903056"/>
    <lineage>
        <taxon>Bacteria</taxon>
        <taxon>Bacillati</taxon>
        <taxon>Bacillota</taxon>
        <taxon>Bacilli</taxon>
        <taxon>Bacillales</taxon>
        <taxon>Staphylococcaceae</taxon>
        <taxon>Macrococcoides</taxon>
    </lineage>
</organism>
<keyword evidence="2" id="KW-0255">Endonuclease</keyword>
<keyword evidence="3" id="KW-1185">Reference proteome</keyword>
<dbReference type="Proteomes" id="UP000826802">
    <property type="component" value="Chromosome"/>
</dbReference>
<keyword evidence="2" id="KW-0378">Hydrolase</keyword>
<dbReference type="Pfam" id="PF13391">
    <property type="entry name" value="HNH_2"/>
    <property type="match status" value="1"/>
</dbReference>
<keyword evidence="2" id="KW-0540">Nuclease</keyword>
<evidence type="ECO:0000313" key="2">
    <source>
        <dbReference type="EMBL" id="QYA42407.1"/>
    </source>
</evidence>
<protein>
    <submittedName>
        <fullName evidence="2">HNH endonuclease</fullName>
    </submittedName>
</protein>
<dbReference type="AlphaFoldDB" id="A0AAE7U6F6"/>
<dbReference type="InterPro" id="IPR003615">
    <property type="entry name" value="HNH_nuc"/>
</dbReference>
<accession>A0AAE7U6F6</accession>
<evidence type="ECO:0000259" key="1">
    <source>
        <dbReference type="Pfam" id="PF13391"/>
    </source>
</evidence>
<dbReference type="REBASE" id="508499">
    <property type="entry name" value="Mbo936ORF165P"/>
</dbReference>
<dbReference type="REBASE" id="477280">
    <property type="entry name" value="Mbo422ORF165P"/>
</dbReference>
<dbReference type="RefSeq" id="WP_203545917.1">
    <property type="nucleotide sequence ID" value="NZ_CP054482.1"/>
</dbReference>
<dbReference type="GO" id="GO:0004519">
    <property type="term" value="F:endonuclease activity"/>
    <property type="evidence" value="ECO:0007669"/>
    <property type="project" value="UniProtKB-KW"/>
</dbReference>